<feature type="active site" description="Acyl-thioester intermediate" evidence="6 8">
    <location>
        <position position="169"/>
    </location>
</feature>
<evidence type="ECO:0000259" key="10">
    <source>
        <dbReference type="PROSITE" id="PS51733"/>
    </source>
</evidence>
<name>L0H1P3_9GAMM</name>
<feature type="site" description="Lowers pKa of active site Cys" evidence="6 9">
    <location>
        <position position="135"/>
    </location>
</feature>
<keyword evidence="3 6" id="KW-0808">Transferase</keyword>
<protein>
    <recommendedName>
        <fullName evidence="6 7">Octanoyltransferase</fullName>
        <ecNumber evidence="6 7">2.3.1.181</ecNumber>
    </recommendedName>
    <alternativeName>
        <fullName evidence="6">Lipoate-protein ligase B</fullName>
    </alternativeName>
    <alternativeName>
        <fullName evidence="6">Lipoyl/octanoyl transferase</fullName>
    </alternativeName>
    <alternativeName>
        <fullName evidence="6">Octanoyl-[acyl-carrier-protein]-protein N-octanoyltransferase</fullName>
    </alternativeName>
</protein>
<comment type="function">
    <text evidence="5 6 7">Catalyzes the transfer of endogenously produced octanoic acid from octanoyl-acyl-carrier-protein onto the lipoyl domains of lipoate-dependent enzymes. Lipoyl-ACP can also act as a substrate although octanoyl-ACP is likely to be the physiological substrate.</text>
</comment>
<dbReference type="PROSITE" id="PS51733">
    <property type="entry name" value="BPL_LPL_CATALYTIC"/>
    <property type="match status" value="1"/>
</dbReference>
<comment type="similarity">
    <text evidence="6 7">Belongs to the LipB family.</text>
</comment>
<keyword evidence="4 6" id="KW-0012">Acyltransferase</keyword>
<feature type="binding site" evidence="6">
    <location>
        <begin position="151"/>
        <end position="153"/>
    </location>
    <ligand>
        <name>substrate</name>
    </ligand>
</feature>
<comment type="caution">
    <text evidence="6">Lacks conserved residue(s) required for the propagation of feature annotation.</text>
</comment>
<dbReference type="PANTHER" id="PTHR10993:SF7">
    <property type="entry name" value="LIPOYLTRANSFERASE 2, MITOCHONDRIAL-RELATED"/>
    <property type="match status" value="1"/>
</dbReference>
<comment type="miscellaneous">
    <text evidence="6">In the reaction, the free carboxyl group of octanoic acid is attached via an amide linkage to the epsilon-amino group of a specific lysine residue of lipoyl domains of lipoate-dependent enzymes.</text>
</comment>
<dbReference type="AlphaFoldDB" id="L0H1P3"/>
<dbReference type="PATRIC" id="fig|765912.4.peg.2719"/>
<evidence type="ECO:0000256" key="1">
    <source>
        <dbReference type="ARBA" id="ARBA00004821"/>
    </source>
</evidence>
<dbReference type="eggNOG" id="COG0321">
    <property type="taxonomic scope" value="Bacteria"/>
</dbReference>
<evidence type="ECO:0000313" key="11">
    <source>
        <dbReference type="EMBL" id="AGA91484.1"/>
    </source>
</evidence>
<evidence type="ECO:0000313" key="12">
    <source>
        <dbReference type="Proteomes" id="UP000010816"/>
    </source>
</evidence>
<keyword evidence="12" id="KW-1185">Reference proteome</keyword>
<dbReference type="FunFam" id="3.30.930.10:FF:000020">
    <property type="entry name" value="Octanoyltransferase"/>
    <property type="match status" value="1"/>
</dbReference>
<keyword evidence="11" id="KW-0436">Ligase</keyword>
<dbReference type="GO" id="GO:0009249">
    <property type="term" value="P:protein lipoylation"/>
    <property type="evidence" value="ECO:0007669"/>
    <property type="project" value="InterPro"/>
</dbReference>
<dbReference type="InterPro" id="IPR000544">
    <property type="entry name" value="Octanoyltransferase"/>
</dbReference>
<dbReference type="NCBIfam" id="TIGR00214">
    <property type="entry name" value="lipB"/>
    <property type="match status" value="1"/>
</dbReference>
<dbReference type="SUPFAM" id="SSF55681">
    <property type="entry name" value="Class II aaRS and biotin synthetases"/>
    <property type="match status" value="1"/>
</dbReference>
<gene>
    <name evidence="6" type="primary">lipB</name>
    <name evidence="11" type="ORF">Thimo_2776</name>
</gene>
<dbReference type="Pfam" id="PF21948">
    <property type="entry name" value="LplA-B_cat"/>
    <property type="match status" value="1"/>
</dbReference>
<proteinExistence type="inferred from homology"/>
<dbReference type="EC" id="2.3.1.181" evidence="6 7"/>
<dbReference type="GO" id="GO:0033819">
    <property type="term" value="F:lipoyl(octanoyl) transferase activity"/>
    <property type="evidence" value="ECO:0007669"/>
    <property type="project" value="UniProtKB-EC"/>
</dbReference>
<dbReference type="InterPro" id="IPR004143">
    <property type="entry name" value="BPL_LPL_catalytic"/>
</dbReference>
<dbReference type="CDD" id="cd16444">
    <property type="entry name" value="LipB"/>
    <property type="match status" value="1"/>
</dbReference>
<sequence length="215" mass="22981">MARTLVVRCLDSPCDYQPVWQAMRDFTDRRGPETPDELWLLEHRPVFTLGQAGLRSHLLDPGAISVIQTDRGGQVAYHGPGQLVAYLLLDLRRAGLGVRRLVNLLEEAVISLLAEESLAAVARADAPGVYVDGAKVAFLGLRVRNGCCYHGLALNLNMNLGPFARINPCGYPGLPVTQCVDLGVAPDRLAGVGGRLAGLIAEALGASLSSPGRDY</sequence>
<dbReference type="InterPro" id="IPR045864">
    <property type="entry name" value="aa-tRNA-synth_II/BPL/LPL"/>
</dbReference>
<dbReference type="HOGENOM" id="CLU_035168_3_1_6"/>
<evidence type="ECO:0000256" key="2">
    <source>
        <dbReference type="ARBA" id="ARBA00022490"/>
    </source>
</evidence>
<evidence type="ECO:0000256" key="3">
    <source>
        <dbReference type="ARBA" id="ARBA00022679"/>
    </source>
</evidence>
<dbReference type="KEGG" id="tmb:Thimo_2776"/>
<dbReference type="RefSeq" id="WP_015281616.1">
    <property type="nucleotide sequence ID" value="NC_019940.1"/>
</dbReference>
<keyword evidence="2 6" id="KW-0963">Cytoplasm</keyword>
<comment type="catalytic activity">
    <reaction evidence="6 7">
        <text>octanoyl-[ACP] + L-lysyl-[protein] = N(6)-octanoyl-L-lysyl-[protein] + holo-[ACP] + H(+)</text>
        <dbReference type="Rhea" id="RHEA:17665"/>
        <dbReference type="Rhea" id="RHEA-COMP:9636"/>
        <dbReference type="Rhea" id="RHEA-COMP:9685"/>
        <dbReference type="Rhea" id="RHEA-COMP:9752"/>
        <dbReference type="Rhea" id="RHEA-COMP:9928"/>
        <dbReference type="ChEBI" id="CHEBI:15378"/>
        <dbReference type="ChEBI" id="CHEBI:29969"/>
        <dbReference type="ChEBI" id="CHEBI:64479"/>
        <dbReference type="ChEBI" id="CHEBI:78463"/>
        <dbReference type="ChEBI" id="CHEBI:78809"/>
        <dbReference type="EC" id="2.3.1.181"/>
    </reaction>
</comment>
<dbReference type="Gene3D" id="3.30.930.10">
    <property type="entry name" value="Bira Bifunctional Protein, Domain 2"/>
    <property type="match status" value="1"/>
</dbReference>
<evidence type="ECO:0000256" key="8">
    <source>
        <dbReference type="PIRSR" id="PIRSR016262-1"/>
    </source>
</evidence>
<dbReference type="HAMAP" id="MF_00013">
    <property type="entry name" value="LipB"/>
    <property type="match status" value="1"/>
</dbReference>
<dbReference type="EMBL" id="CP003051">
    <property type="protein sequence ID" value="AGA91484.1"/>
    <property type="molecule type" value="Genomic_DNA"/>
</dbReference>
<reference evidence="11 12" key="1">
    <citation type="submission" date="2011-09" db="EMBL/GenBank/DDBJ databases">
        <title>Complete sequence of chromosome of Thioflavicoccus mobilis 8321.</title>
        <authorList>
            <consortium name="US DOE Joint Genome Institute"/>
            <person name="Lucas S."/>
            <person name="Han J."/>
            <person name="Lapidus A."/>
            <person name="Cheng J.-F."/>
            <person name="Goodwin L."/>
            <person name="Pitluck S."/>
            <person name="Peters L."/>
            <person name="Ovchinnikova G."/>
            <person name="Lu M."/>
            <person name="Detter J.C."/>
            <person name="Han C."/>
            <person name="Tapia R."/>
            <person name="Land M."/>
            <person name="Hauser L."/>
            <person name="Kyrpides N."/>
            <person name="Ivanova N."/>
            <person name="Pagani I."/>
            <person name="Vogl K."/>
            <person name="Liu Z."/>
            <person name="Imhoff J."/>
            <person name="Thiel V."/>
            <person name="Frigaard N.-U."/>
            <person name="Bryant D."/>
            <person name="Woyke T."/>
        </authorList>
    </citation>
    <scope>NUCLEOTIDE SEQUENCE [LARGE SCALE GENOMIC DNA]</scope>
    <source>
        <strain evidence="11 12">8321</strain>
    </source>
</reference>
<dbReference type="NCBIfam" id="NF010922">
    <property type="entry name" value="PRK14342.1"/>
    <property type="match status" value="1"/>
</dbReference>
<dbReference type="GO" id="GO:0016874">
    <property type="term" value="F:ligase activity"/>
    <property type="evidence" value="ECO:0007669"/>
    <property type="project" value="UniProtKB-KW"/>
</dbReference>
<dbReference type="PIRSF" id="PIRSF016262">
    <property type="entry name" value="LPLase"/>
    <property type="match status" value="1"/>
</dbReference>
<evidence type="ECO:0000256" key="9">
    <source>
        <dbReference type="PIRSR" id="PIRSR016262-3"/>
    </source>
</evidence>
<evidence type="ECO:0000256" key="6">
    <source>
        <dbReference type="HAMAP-Rule" id="MF_00013"/>
    </source>
</evidence>
<evidence type="ECO:0000256" key="7">
    <source>
        <dbReference type="PIRNR" id="PIRNR016262"/>
    </source>
</evidence>
<dbReference type="PANTHER" id="PTHR10993">
    <property type="entry name" value="OCTANOYLTRANSFERASE"/>
    <property type="match status" value="1"/>
</dbReference>
<accession>L0H1P3</accession>
<dbReference type="GO" id="GO:0005737">
    <property type="term" value="C:cytoplasm"/>
    <property type="evidence" value="ECO:0007669"/>
    <property type="project" value="UniProtKB-SubCell"/>
</dbReference>
<comment type="pathway">
    <text evidence="1 6 7">Protein modification; protein lipoylation via endogenous pathway; protein N(6)-(lipoyl)lysine from octanoyl-[acyl-carrier-protein]: step 1/2.</text>
</comment>
<feature type="domain" description="BPL/LPL catalytic" evidence="10">
    <location>
        <begin position="32"/>
        <end position="208"/>
    </location>
</feature>
<dbReference type="Proteomes" id="UP000010816">
    <property type="component" value="Chromosome"/>
</dbReference>
<dbReference type="STRING" id="765912.Thimo_2776"/>
<comment type="subcellular location">
    <subcellularLocation>
        <location evidence="6">Cytoplasm</location>
    </subcellularLocation>
</comment>
<organism evidence="11 12">
    <name type="scientific">Thioflavicoccus mobilis 8321</name>
    <dbReference type="NCBI Taxonomy" id="765912"/>
    <lineage>
        <taxon>Bacteria</taxon>
        <taxon>Pseudomonadati</taxon>
        <taxon>Pseudomonadota</taxon>
        <taxon>Gammaproteobacteria</taxon>
        <taxon>Chromatiales</taxon>
        <taxon>Chromatiaceae</taxon>
        <taxon>Thioflavicoccus</taxon>
    </lineage>
</organism>
<evidence type="ECO:0000256" key="5">
    <source>
        <dbReference type="ARBA" id="ARBA00024732"/>
    </source>
</evidence>
<evidence type="ECO:0000256" key="4">
    <source>
        <dbReference type="ARBA" id="ARBA00023315"/>
    </source>
</evidence>
<dbReference type="UniPathway" id="UPA00538">
    <property type="reaction ID" value="UER00592"/>
</dbReference>